<accession>A0A7G9Y1E9</accession>
<sequence>MITSKPRPNSPSSIPSASGVVARMSACSLIDFRIITARTDFRAHVSSSAILSLNTEMPRFAASDAAPISSSVNAVTCSCSPGDCGLSGSCGTSASTSCTSCNAASSEMVSAVAAVSATSAASVPVFAPSVNRASSRLASSETSTSLTSLASIASIMISSVSKQSKSASTVADVASATPWRIASSTFSIRCVSVFTFV</sequence>
<dbReference type="EMBL" id="MT630675">
    <property type="protein sequence ID" value="QNO41833.1"/>
    <property type="molecule type" value="Genomic_DNA"/>
</dbReference>
<organism evidence="1">
    <name type="scientific">Candidatus Methanogaster sp. ANME-2c ERB4</name>
    <dbReference type="NCBI Taxonomy" id="2759911"/>
    <lineage>
        <taxon>Archaea</taxon>
        <taxon>Methanobacteriati</taxon>
        <taxon>Methanobacteriota</taxon>
        <taxon>Stenosarchaea group</taxon>
        <taxon>Methanomicrobia</taxon>
        <taxon>Methanosarcinales</taxon>
        <taxon>ANME-2 cluster</taxon>
        <taxon>Candidatus Methanogasteraceae</taxon>
        <taxon>Candidatus Methanogaster</taxon>
    </lineage>
</organism>
<dbReference type="AlphaFoldDB" id="A0A7G9Y1E9"/>
<proteinExistence type="predicted"/>
<name>A0A7G9Y1E9_9EURY</name>
<gene>
    <name evidence="1" type="ORF">ADJAJEDA_00002</name>
</gene>
<reference evidence="1" key="1">
    <citation type="submission" date="2020-06" db="EMBL/GenBank/DDBJ databases">
        <title>Unique genomic features of the anaerobic methanotrophic archaea.</title>
        <authorList>
            <person name="Chadwick G.L."/>
            <person name="Skennerton C.T."/>
            <person name="Laso-Perez R."/>
            <person name="Leu A.O."/>
            <person name="Speth D.R."/>
            <person name="Yu H."/>
            <person name="Morgan-Lang C."/>
            <person name="Hatzenpichler R."/>
            <person name="Goudeau D."/>
            <person name="Malmstrom R."/>
            <person name="Brazelton W.J."/>
            <person name="Woyke T."/>
            <person name="Hallam S.J."/>
            <person name="Tyson G.W."/>
            <person name="Wegener G."/>
            <person name="Boetius A."/>
            <person name="Orphan V."/>
        </authorList>
    </citation>
    <scope>NUCLEOTIDE SEQUENCE</scope>
</reference>
<protein>
    <submittedName>
        <fullName evidence="1">Uncharacterized protein</fullName>
    </submittedName>
</protein>
<evidence type="ECO:0000313" key="1">
    <source>
        <dbReference type="EMBL" id="QNO41833.1"/>
    </source>
</evidence>